<dbReference type="SMART" id="SM00304">
    <property type="entry name" value="HAMP"/>
    <property type="match status" value="1"/>
</dbReference>
<keyword evidence="4" id="KW-0597">Phosphoprotein</keyword>
<dbReference type="Gene3D" id="3.30.565.10">
    <property type="entry name" value="Histidine kinase-like ATPase, C-terminal domain"/>
    <property type="match status" value="1"/>
</dbReference>
<dbReference type="Gene3D" id="1.10.287.130">
    <property type="match status" value="1"/>
</dbReference>
<name>A0A401UMG2_9CLOT</name>
<dbReference type="EC" id="2.7.13.3" evidence="3"/>
<evidence type="ECO:0000256" key="3">
    <source>
        <dbReference type="ARBA" id="ARBA00012438"/>
    </source>
</evidence>
<dbReference type="SUPFAM" id="SSF158472">
    <property type="entry name" value="HAMP domain-like"/>
    <property type="match status" value="1"/>
</dbReference>
<dbReference type="Gene3D" id="6.10.340.10">
    <property type="match status" value="1"/>
</dbReference>
<comment type="catalytic activity">
    <reaction evidence="1">
        <text>ATP + protein L-histidine = ADP + protein N-phospho-L-histidine.</text>
        <dbReference type="EC" id="2.7.13.3"/>
    </reaction>
</comment>
<evidence type="ECO:0000313" key="14">
    <source>
        <dbReference type="Proteomes" id="UP000287872"/>
    </source>
</evidence>
<evidence type="ECO:0000256" key="9">
    <source>
        <dbReference type="SAM" id="Coils"/>
    </source>
</evidence>
<feature type="transmembrane region" description="Helical" evidence="10">
    <location>
        <begin position="12"/>
        <end position="29"/>
    </location>
</feature>
<keyword evidence="14" id="KW-1185">Reference proteome</keyword>
<dbReference type="Pfam" id="PF00512">
    <property type="entry name" value="HisKA"/>
    <property type="match status" value="1"/>
</dbReference>
<evidence type="ECO:0000256" key="4">
    <source>
        <dbReference type="ARBA" id="ARBA00022553"/>
    </source>
</evidence>
<dbReference type="InterPro" id="IPR036097">
    <property type="entry name" value="HisK_dim/P_sf"/>
</dbReference>
<dbReference type="PROSITE" id="PS50109">
    <property type="entry name" value="HIS_KIN"/>
    <property type="match status" value="1"/>
</dbReference>
<evidence type="ECO:0000256" key="5">
    <source>
        <dbReference type="ARBA" id="ARBA00022679"/>
    </source>
</evidence>
<gene>
    <name evidence="13" type="ORF">Ctaglu_23430</name>
</gene>
<keyword evidence="10" id="KW-0812">Transmembrane</keyword>
<dbReference type="EMBL" id="BHYK01000011">
    <property type="protein sequence ID" value="GCD10720.1"/>
    <property type="molecule type" value="Genomic_DNA"/>
</dbReference>
<dbReference type="PANTHER" id="PTHR45453">
    <property type="entry name" value="PHOSPHATE REGULON SENSOR PROTEIN PHOR"/>
    <property type="match status" value="1"/>
</dbReference>
<keyword evidence="8 10" id="KW-0472">Membrane</keyword>
<dbReference type="AlphaFoldDB" id="A0A401UMG2"/>
<dbReference type="FunFam" id="3.30.565.10:FF:000006">
    <property type="entry name" value="Sensor histidine kinase WalK"/>
    <property type="match status" value="1"/>
</dbReference>
<evidence type="ECO:0000256" key="2">
    <source>
        <dbReference type="ARBA" id="ARBA00004370"/>
    </source>
</evidence>
<accession>A0A401UMG2</accession>
<dbReference type="InterPro" id="IPR003594">
    <property type="entry name" value="HATPase_dom"/>
</dbReference>
<dbReference type="GO" id="GO:0016036">
    <property type="term" value="P:cellular response to phosphate starvation"/>
    <property type="evidence" value="ECO:0007669"/>
    <property type="project" value="TreeGrafter"/>
</dbReference>
<dbReference type="SUPFAM" id="SSF55874">
    <property type="entry name" value="ATPase domain of HSP90 chaperone/DNA topoisomerase II/histidine kinase"/>
    <property type="match status" value="1"/>
</dbReference>
<dbReference type="InterPro" id="IPR036890">
    <property type="entry name" value="HATPase_C_sf"/>
</dbReference>
<comment type="caution">
    <text evidence="13">The sequence shown here is derived from an EMBL/GenBank/DDBJ whole genome shotgun (WGS) entry which is preliminary data.</text>
</comment>
<reference evidence="13 14" key="1">
    <citation type="submission" date="2018-11" db="EMBL/GenBank/DDBJ databases">
        <title>Genome sequencing and assembly of Clostridium tagluense strain A121.</title>
        <authorList>
            <person name="Murakami T."/>
            <person name="Segawa T."/>
            <person name="Shcherbakova V.A."/>
            <person name="Mori H."/>
            <person name="Yoshimura Y."/>
        </authorList>
    </citation>
    <scope>NUCLEOTIDE SEQUENCE [LARGE SCALE GENOMIC DNA]</scope>
    <source>
        <strain evidence="13 14">A121</strain>
    </source>
</reference>
<dbReference type="OrthoDB" id="9762826at2"/>
<keyword evidence="10" id="KW-1133">Transmembrane helix</keyword>
<feature type="transmembrane region" description="Helical" evidence="10">
    <location>
        <begin position="179"/>
        <end position="198"/>
    </location>
</feature>
<feature type="domain" description="Histidine kinase" evidence="11">
    <location>
        <begin position="281"/>
        <end position="495"/>
    </location>
</feature>
<dbReference type="GO" id="GO:0000155">
    <property type="term" value="F:phosphorelay sensor kinase activity"/>
    <property type="evidence" value="ECO:0007669"/>
    <property type="project" value="InterPro"/>
</dbReference>
<protein>
    <recommendedName>
        <fullName evidence="3">histidine kinase</fullName>
        <ecNumber evidence="3">2.7.13.3</ecNumber>
    </recommendedName>
</protein>
<dbReference type="GO" id="GO:0004721">
    <property type="term" value="F:phosphoprotein phosphatase activity"/>
    <property type="evidence" value="ECO:0007669"/>
    <property type="project" value="TreeGrafter"/>
</dbReference>
<dbReference type="PANTHER" id="PTHR45453:SF3">
    <property type="entry name" value="HISTIDINE KINASE"/>
    <property type="match status" value="1"/>
</dbReference>
<keyword evidence="7" id="KW-0902">Two-component regulatory system</keyword>
<dbReference type="InterPro" id="IPR003661">
    <property type="entry name" value="HisK_dim/P_dom"/>
</dbReference>
<dbReference type="CDD" id="cd00082">
    <property type="entry name" value="HisKA"/>
    <property type="match status" value="1"/>
</dbReference>
<dbReference type="SUPFAM" id="SSF47384">
    <property type="entry name" value="Homodimeric domain of signal transducing histidine kinase"/>
    <property type="match status" value="1"/>
</dbReference>
<dbReference type="CDD" id="cd00075">
    <property type="entry name" value="HATPase"/>
    <property type="match status" value="1"/>
</dbReference>
<dbReference type="CDD" id="cd06225">
    <property type="entry name" value="HAMP"/>
    <property type="match status" value="1"/>
</dbReference>
<dbReference type="InterPro" id="IPR003660">
    <property type="entry name" value="HAMP_dom"/>
</dbReference>
<dbReference type="RefSeq" id="WP_125001832.1">
    <property type="nucleotide sequence ID" value="NZ_BHYK01000011.1"/>
</dbReference>
<dbReference type="PROSITE" id="PS50885">
    <property type="entry name" value="HAMP"/>
    <property type="match status" value="1"/>
</dbReference>
<dbReference type="Pfam" id="PF00672">
    <property type="entry name" value="HAMP"/>
    <property type="match status" value="1"/>
</dbReference>
<evidence type="ECO:0000259" key="12">
    <source>
        <dbReference type="PROSITE" id="PS50885"/>
    </source>
</evidence>
<keyword evidence="6 13" id="KW-0418">Kinase</keyword>
<dbReference type="FunFam" id="1.10.287.130:FF:000001">
    <property type="entry name" value="Two-component sensor histidine kinase"/>
    <property type="match status" value="1"/>
</dbReference>
<keyword evidence="5" id="KW-0808">Transferase</keyword>
<evidence type="ECO:0000259" key="11">
    <source>
        <dbReference type="PROSITE" id="PS50109"/>
    </source>
</evidence>
<evidence type="ECO:0000256" key="8">
    <source>
        <dbReference type="ARBA" id="ARBA00023136"/>
    </source>
</evidence>
<dbReference type="InterPro" id="IPR050351">
    <property type="entry name" value="BphY/WalK/GraS-like"/>
</dbReference>
<dbReference type="PRINTS" id="PR00344">
    <property type="entry name" value="BCTRLSENSOR"/>
</dbReference>
<evidence type="ECO:0000313" key="13">
    <source>
        <dbReference type="EMBL" id="GCD10720.1"/>
    </source>
</evidence>
<comment type="subcellular location">
    <subcellularLocation>
        <location evidence="2">Membrane</location>
    </subcellularLocation>
</comment>
<sequence length="495" mass="56641">MKSKKSITRKLFAITSIVFVIFITTNLIVQSQFFEQFYKKWKIDNLEINLVKFKSQYSLLQKNEDEVNLISSFEEANNYKIIIRDRLGNLKYLAKTADVRKDSIKVRIMNQIMSSEIENQGGITKFKDEGKPFIFITQQNPDMPKSVAGILYDEKKDETVCVFSSLQPVNEAVQVIKEFYLYFYIGALITILLLSFFYSNMIAKPLIKITKTASKMAKLDFTEKCEVKSEDEIGALATSLNLLSENLNEALTSLTDANTQLEKDIEKEKKLTEMRKDFVAAVSHELKTPITLIEGYTLALNDDVLEGEEKQYFIDVIMDESRKMNSLVSDMLDLSQLESGNFKLTKEEFTLHELVKSVTKKFSSLFNEKQIKLELSFIEDIKVNADWNRIEQVITNYMTNAIRHTQEGGSITVTMINREDTICVEVENSGNKIDLSETSKIWDNFYKIDKSRTRKLGGTGLGLSIVKNIILLHGGSCGVENTEMGVKFYFILTKQ</sequence>
<evidence type="ECO:0000256" key="7">
    <source>
        <dbReference type="ARBA" id="ARBA00023012"/>
    </source>
</evidence>
<dbReference type="GO" id="GO:0005886">
    <property type="term" value="C:plasma membrane"/>
    <property type="evidence" value="ECO:0007669"/>
    <property type="project" value="TreeGrafter"/>
</dbReference>
<keyword evidence="9" id="KW-0175">Coiled coil</keyword>
<feature type="domain" description="HAMP" evidence="12">
    <location>
        <begin position="200"/>
        <end position="252"/>
    </location>
</feature>
<dbReference type="SMART" id="SM00388">
    <property type="entry name" value="HisKA"/>
    <property type="match status" value="1"/>
</dbReference>
<organism evidence="13 14">
    <name type="scientific">Clostridium tagluense</name>
    <dbReference type="NCBI Taxonomy" id="360422"/>
    <lineage>
        <taxon>Bacteria</taxon>
        <taxon>Bacillati</taxon>
        <taxon>Bacillota</taxon>
        <taxon>Clostridia</taxon>
        <taxon>Eubacteriales</taxon>
        <taxon>Clostridiaceae</taxon>
        <taxon>Clostridium</taxon>
    </lineage>
</organism>
<dbReference type="InterPro" id="IPR004358">
    <property type="entry name" value="Sig_transdc_His_kin-like_C"/>
</dbReference>
<evidence type="ECO:0000256" key="10">
    <source>
        <dbReference type="SAM" id="Phobius"/>
    </source>
</evidence>
<proteinExistence type="predicted"/>
<dbReference type="SMART" id="SM00387">
    <property type="entry name" value="HATPase_c"/>
    <property type="match status" value="1"/>
</dbReference>
<feature type="coiled-coil region" evidence="9">
    <location>
        <begin position="244"/>
        <end position="271"/>
    </location>
</feature>
<evidence type="ECO:0000256" key="6">
    <source>
        <dbReference type="ARBA" id="ARBA00022777"/>
    </source>
</evidence>
<dbReference type="Proteomes" id="UP000287872">
    <property type="component" value="Unassembled WGS sequence"/>
</dbReference>
<dbReference type="InterPro" id="IPR005467">
    <property type="entry name" value="His_kinase_dom"/>
</dbReference>
<evidence type="ECO:0000256" key="1">
    <source>
        <dbReference type="ARBA" id="ARBA00000085"/>
    </source>
</evidence>
<dbReference type="Pfam" id="PF02518">
    <property type="entry name" value="HATPase_c"/>
    <property type="match status" value="1"/>
</dbReference>